<evidence type="ECO:0000313" key="4">
    <source>
        <dbReference type="Proteomes" id="UP000480246"/>
    </source>
</evidence>
<dbReference type="EMBL" id="WEID01000057">
    <property type="protein sequence ID" value="KAB8133684.1"/>
    <property type="molecule type" value="Genomic_DNA"/>
</dbReference>
<accession>A0A7C8KS25</accession>
<dbReference type="InterPro" id="IPR015797">
    <property type="entry name" value="NUDIX_hydrolase-like_dom_sf"/>
</dbReference>
<evidence type="ECO:0000259" key="2">
    <source>
        <dbReference type="Pfam" id="PF00293"/>
    </source>
</evidence>
<reference evidence="3 4" key="1">
    <citation type="submission" date="2019-10" db="EMBL/GenBank/DDBJ databases">
        <title>Gracilibacillus sp. nov. isolated from rice seeds.</title>
        <authorList>
            <person name="He S."/>
        </authorList>
    </citation>
    <scope>NUCLEOTIDE SEQUENCE [LARGE SCALE GENOMIC DNA]</scope>
    <source>
        <strain evidence="3 4">TD8</strain>
    </source>
</reference>
<organism evidence="3 4">
    <name type="scientific">Gracilibacillus oryzae</name>
    <dbReference type="NCBI Taxonomy" id="1672701"/>
    <lineage>
        <taxon>Bacteria</taxon>
        <taxon>Bacillati</taxon>
        <taxon>Bacillota</taxon>
        <taxon>Bacilli</taxon>
        <taxon>Bacillales</taxon>
        <taxon>Bacillaceae</taxon>
        <taxon>Gracilibacillus</taxon>
    </lineage>
</organism>
<dbReference type="InterPro" id="IPR000086">
    <property type="entry name" value="NUDIX_hydrolase_dom"/>
</dbReference>
<dbReference type="Gene3D" id="3.90.79.10">
    <property type="entry name" value="Nucleoside Triphosphate Pyrophosphohydrolase"/>
    <property type="match status" value="1"/>
</dbReference>
<dbReference type="GO" id="GO:0016787">
    <property type="term" value="F:hydrolase activity"/>
    <property type="evidence" value="ECO:0007669"/>
    <property type="project" value="UniProtKB-KW"/>
</dbReference>
<dbReference type="InterPro" id="IPR020084">
    <property type="entry name" value="NUDIX_hydrolase_CS"/>
</dbReference>
<dbReference type="SUPFAM" id="SSF55811">
    <property type="entry name" value="Nudix"/>
    <property type="match status" value="1"/>
</dbReference>
<dbReference type="OrthoDB" id="9804563at2"/>
<dbReference type="Proteomes" id="UP000480246">
    <property type="component" value="Unassembled WGS sequence"/>
</dbReference>
<gene>
    <name evidence="3" type="ORF">F9U64_12080</name>
</gene>
<evidence type="ECO:0000313" key="3">
    <source>
        <dbReference type="EMBL" id="KAB8133684.1"/>
    </source>
</evidence>
<sequence length="40" mass="4269">MEGNLAGGIIDSGETPRECAVRELFEETNQSVKSLSLLAC</sequence>
<feature type="domain" description="Nudix hydrolase" evidence="2">
    <location>
        <begin position="5"/>
        <end position="39"/>
    </location>
</feature>
<dbReference type="Pfam" id="PF00293">
    <property type="entry name" value="NUDIX"/>
    <property type="match status" value="1"/>
</dbReference>
<dbReference type="AlphaFoldDB" id="A0A7C8KS25"/>
<proteinExistence type="predicted"/>
<name>A0A7C8KS25_9BACI</name>
<protein>
    <submittedName>
        <fullName evidence="3">NUDIX hydrolase</fullName>
    </submittedName>
</protein>
<dbReference type="CDD" id="cd02883">
    <property type="entry name" value="NUDIX_Hydrolase"/>
    <property type="match status" value="1"/>
</dbReference>
<keyword evidence="4" id="KW-1185">Reference proteome</keyword>
<keyword evidence="1 3" id="KW-0378">Hydrolase</keyword>
<comment type="caution">
    <text evidence="3">The sequence shown here is derived from an EMBL/GenBank/DDBJ whole genome shotgun (WGS) entry which is preliminary data.</text>
</comment>
<evidence type="ECO:0000256" key="1">
    <source>
        <dbReference type="ARBA" id="ARBA00022801"/>
    </source>
</evidence>
<dbReference type="PROSITE" id="PS00893">
    <property type="entry name" value="NUDIX_BOX"/>
    <property type="match status" value="1"/>
</dbReference>